<dbReference type="PANTHER" id="PTHR37530:SF1">
    <property type="entry name" value="OUTER MEMBRANE PROTEIN SLP"/>
    <property type="match status" value="1"/>
</dbReference>
<dbReference type="Pfam" id="PF03843">
    <property type="entry name" value="Slp"/>
    <property type="match status" value="1"/>
</dbReference>
<dbReference type="EMBL" id="CP104694">
    <property type="protein sequence ID" value="UXI69637.1"/>
    <property type="molecule type" value="Genomic_DNA"/>
</dbReference>
<protein>
    <submittedName>
        <fullName evidence="2">Slp family lipoprotein</fullName>
    </submittedName>
</protein>
<dbReference type="PROSITE" id="PS51257">
    <property type="entry name" value="PROKAR_LIPOPROTEIN"/>
    <property type="match status" value="1"/>
</dbReference>
<accession>A0ABY6BJJ6</accession>
<keyword evidence="1" id="KW-0732">Signal</keyword>
<dbReference type="InterPro" id="IPR004658">
    <property type="entry name" value="OMP_Slp"/>
</dbReference>
<evidence type="ECO:0000313" key="2">
    <source>
        <dbReference type="EMBL" id="UXI69637.1"/>
    </source>
</evidence>
<dbReference type="PANTHER" id="PTHR37530">
    <property type="entry name" value="OUTER MEMBRANE PROTEIN SLP"/>
    <property type="match status" value="1"/>
</dbReference>
<feature type="chain" id="PRO_5046840463" evidence="1">
    <location>
        <begin position="20"/>
        <end position="183"/>
    </location>
</feature>
<evidence type="ECO:0000313" key="3">
    <source>
        <dbReference type="Proteomes" id="UP001064632"/>
    </source>
</evidence>
<evidence type="ECO:0000256" key="1">
    <source>
        <dbReference type="SAM" id="SignalP"/>
    </source>
</evidence>
<reference evidence="2" key="1">
    <citation type="submission" date="2022-09" db="EMBL/GenBank/DDBJ databases">
        <title>Tahibacter sp. nov., isolated from a fresh water.</title>
        <authorList>
            <person name="Baek J.H."/>
            <person name="Lee J.K."/>
            <person name="Kim J.M."/>
            <person name="Jeon C.O."/>
        </authorList>
    </citation>
    <scope>NUCLEOTIDE SEQUENCE</scope>
    <source>
        <strain evidence="2">W38</strain>
    </source>
</reference>
<dbReference type="RefSeq" id="WP_261696590.1">
    <property type="nucleotide sequence ID" value="NZ_CP104694.1"/>
</dbReference>
<keyword evidence="3" id="KW-1185">Reference proteome</keyword>
<dbReference type="PIRSF" id="PIRSF004982">
    <property type="entry name" value="SlP"/>
    <property type="match status" value="1"/>
</dbReference>
<gene>
    <name evidence="2" type="ORF">N4264_08395</name>
</gene>
<proteinExistence type="predicted"/>
<dbReference type="Proteomes" id="UP001064632">
    <property type="component" value="Chromosome"/>
</dbReference>
<keyword evidence="2" id="KW-0449">Lipoprotein</keyword>
<sequence length="183" mass="21014">MRLESVSLIVLSATLAACATAPAPLRGEFASQSPAMPARDGDAVRWGGEVIQVTTEANRSCFEILARDLNDSARPRQRDESAGRFLACRKGFYDPEVFAKGREVTVTGVLSGMEERLVGEFRYRYPKVEADVIYLWRKPVETVRVYDPYPWFYWDPFWHRHYVPPVVIVRDRHPHPRPPKPVR</sequence>
<feature type="signal peptide" evidence="1">
    <location>
        <begin position="1"/>
        <end position="19"/>
    </location>
</feature>
<name>A0ABY6BJJ6_9GAMM</name>
<organism evidence="2 3">
    <name type="scientific">Tahibacter amnicola</name>
    <dbReference type="NCBI Taxonomy" id="2976241"/>
    <lineage>
        <taxon>Bacteria</taxon>
        <taxon>Pseudomonadati</taxon>
        <taxon>Pseudomonadota</taxon>
        <taxon>Gammaproteobacteria</taxon>
        <taxon>Lysobacterales</taxon>
        <taxon>Rhodanobacteraceae</taxon>
        <taxon>Tahibacter</taxon>
    </lineage>
</organism>